<reference evidence="1 2" key="1">
    <citation type="journal article" date="2018" name="Nat. Ecol. Evol.">
        <title>Pezizomycetes genomes reveal the molecular basis of ectomycorrhizal truffle lifestyle.</title>
        <authorList>
            <person name="Murat C."/>
            <person name="Payen T."/>
            <person name="Noel B."/>
            <person name="Kuo A."/>
            <person name="Morin E."/>
            <person name="Chen J."/>
            <person name="Kohler A."/>
            <person name="Krizsan K."/>
            <person name="Balestrini R."/>
            <person name="Da Silva C."/>
            <person name="Montanini B."/>
            <person name="Hainaut M."/>
            <person name="Levati E."/>
            <person name="Barry K.W."/>
            <person name="Belfiori B."/>
            <person name="Cichocki N."/>
            <person name="Clum A."/>
            <person name="Dockter R.B."/>
            <person name="Fauchery L."/>
            <person name="Guy J."/>
            <person name="Iotti M."/>
            <person name="Le Tacon F."/>
            <person name="Lindquist E.A."/>
            <person name="Lipzen A."/>
            <person name="Malagnac F."/>
            <person name="Mello A."/>
            <person name="Molinier V."/>
            <person name="Miyauchi S."/>
            <person name="Poulain J."/>
            <person name="Riccioni C."/>
            <person name="Rubini A."/>
            <person name="Sitrit Y."/>
            <person name="Splivallo R."/>
            <person name="Traeger S."/>
            <person name="Wang M."/>
            <person name="Zifcakova L."/>
            <person name="Wipf D."/>
            <person name="Zambonelli A."/>
            <person name="Paolocci F."/>
            <person name="Nowrousian M."/>
            <person name="Ottonello S."/>
            <person name="Baldrian P."/>
            <person name="Spatafora J.W."/>
            <person name="Henrissat B."/>
            <person name="Nagy L.G."/>
            <person name="Aury J.M."/>
            <person name="Wincker P."/>
            <person name="Grigoriev I.V."/>
            <person name="Bonfante P."/>
            <person name="Martin F.M."/>
        </authorList>
    </citation>
    <scope>NUCLEOTIDE SEQUENCE [LARGE SCALE GENOMIC DNA]</scope>
    <source>
        <strain evidence="1 2">120613-1</strain>
    </source>
</reference>
<protein>
    <submittedName>
        <fullName evidence="1">Uncharacterized protein</fullName>
    </submittedName>
</protein>
<dbReference type="Proteomes" id="UP000276215">
    <property type="component" value="Unassembled WGS sequence"/>
</dbReference>
<gene>
    <name evidence="1" type="ORF">L873DRAFT_704982</name>
</gene>
<name>A0A3N4IY04_9PEZI</name>
<accession>A0A3N4IY04</accession>
<proteinExistence type="predicted"/>
<dbReference type="AlphaFoldDB" id="A0A3N4IY04"/>
<evidence type="ECO:0000313" key="2">
    <source>
        <dbReference type="Proteomes" id="UP000276215"/>
    </source>
</evidence>
<sequence length="101" mass="11788">MYHTRYVDEICNNHQLQSLDAVYRCHRGTATNTWGVTRTVWKWVSTTLWENRRSHSTPPSKDGDRTTLKLKFRFLSKQAVKAVPRRRHLLSSGTGVHGFTF</sequence>
<dbReference type="EMBL" id="ML120604">
    <property type="protein sequence ID" value="RPA89201.1"/>
    <property type="molecule type" value="Genomic_DNA"/>
</dbReference>
<evidence type="ECO:0000313" key="1">
    <source>
        <dbReference type="EMBL" id="RPA89201.1"/>
    </source>
</evidence>
<organism evidence="1 2">
    <name type="scientific">Choiromyces venosus 120613-1</name>
    <dbReference type="NCBI Taxonomy" id="1336337"/>
    <lineage>
        <taxon>Eukaryota</taxon>
        <taxon>Fungi</taxon>
        <taxon>Dikarya</taxon>
        <taxon>Ascomycota</taxon>
        <taxon>Pezizomycotina</taxon>
        <taxon>Pezizomycetes</taxon>
        <taxon>Pezizales</taxon>
        <taxon>Tuberaceae</taxon>
        <taxon>Choiromyces</taxon>
    </lineage>
</organism>
<keyword evidence="2" id="KW-1185">Reference proteome</keyword>